<dbReference type="NCBIfam" id="TIGR01422">
    <property type="entry name" value="phosphonatase"/>
    <property type="match status" value="1"/>
</dbReference>
<evidence type="ECO:0000256" key="9">
    <source>
        <dbReference type="ARBA" id="ARBA00066472"/>
    </source>
</evidence>
<name>A0A1M5SNZ3_9BACT</name>
<dbReference type="InterPro" id="IPR006439">
    <property type="entry name" value="HAD-SF_hydro_IA"/>
</dbReference>
<dbReference type="Gene3D" id="3.40.50.1000">
    <property type="entry name" value="HAD superfamily/HAD-like"/>
    <property type="match status" value="1"/>
</dbReference>
<organism evidence="10 11">
    <name type="scientific">Desulfofustis glycolicus DSM 9705</name>
    <dbReference type="NCBI Taxonomy" id="1121409"/>
    <lineage>
        <taxon>Bacteria</taxon>
        <taxon>Pseudomonadati</taxon>
        <taxon>Thermodesulfobacteriota</taxon>
        <taxon>Desulfobulbia</taxon>
        <taxon>Desulfobulbales</taxon>
        <taxon>Desulfocapsaceae</taxon>
        <taxon>Desulfofustis</taxon>
    </lineage>
</organism>
<evidence type="ECO:0000256" key="3">
    <source>
        <dbReference type="ARBA" id="ARBA00022723"/>
    </source>
</evidence>
<comment type="cofactor">
    <cofactor evidence="1">
        <name>Mg(2+)</name>
        <dbReference type="ChEBI" id="CHEBI:18420"/>
    </cofactor>
</comment>
<dbReference type="InterPro" id="IPR036412">
    <property type="entry name" value="HAD-like_sf"/>
</dbReference>
<dbReference type="HAMAP" id="MF_01375">
    <property type="entry name" value="PhnX"/>
    <property type="match status" value="1"/>
</dbReference>
<dbReference type="SFLD" id="SFLDG01135">
    <property type="entry name" value="C1.5.6:_HAD__Beta-PGM__Phospha"/>
    <property type="match status" value="1"/>
</dbReference>
<keyword evidence="11" id="KW-1185">Reference proteome</keyword>
<dbReference type="SFLD" id="SFLDG01129">
    <property type="entry name" value="C1.5:_HAD__Beta-PGM__Phosphata"/>
    <property type="match status" value="1"/>
</dbReference>
<dbReference type="RefSeq" id="WP_073373181.1">
    <property type="nucleotide sequence ID" value="NZ_FQXS01000001.1"/>
</dbReference>
<evidence type="ECO:0000313" key="10">
    <source>
        <dbReference type="EMBL" id="SHH40200.1"/>
    </source>
</evidence>
<keyword evidence="5" id="KW-0460">Magnesium</keyword>
<evidence type="ECO:0000256" key="2">
    <source>
        <dbReference type="ARBA" id="ARBA00011738"/>
    </source>
</evidence>
<dbReference type="FunFam" id="1.10.150.240:FF:000006">
    <property type="entry name" value="Phosphonoacetaldehyde hydrolase"/>
    <property type="match status" value="1"/>
</dbReference>
<dbReference type="SUPFAM" id="SSF56784">
    <property type="entry name" value="HAD-like"/>
    <property type="match status" value="1"/>
</dbReference>
<dbReference type="AlphaFoldDB" id="A0A1M5SNZ3"/>
<dbReference type="Proteomes" id="UP000184139">
    <property type="component" value="Unassembled WGS sequence"/>
</dbReference>
<dbReference type="PANTHER" id="PTHR43434:SF19">
    <property type="entry name" value="PHOSPHONOACETALDEHYDE HYDROLASE"/>
    <property type="match status" value="1"/>
</dbReference>
<dbReference type="NCBIfam" id="TIGR01549">
    <property type="entry name" value="HAD-SF-IA-v1"/>
    <property type="match status" value="1"/>
</dbReference>
<evidence type="ECO:0000256" key="8">
    <source>
        <dbReference type="ARBA" id="ARBA00056573"/>
    </source>
</evidence>
<comment type="subunit">
    <text evidence="2">Homodimer.</text>
</comment>
<keyword evidence="3" id="KW-0479">Metal-binding</keyword>
<dbReference type="GO" id="GO:0019700">
    <property type="term" value="P:organic phosphonate catabolic process"/>
    <property type="evidence" value="ECO:0007669"/>
    <property type="project" value="InterPro"/>
</dbReference>
<evidence type="ECO:0000256" key="6">
    <source>
        <dbReference type="ARBA" id="ARBA00023270"/>
    </source>
</evidence>
<dbReference type="InterPro" id="IPR023198">
    <property type="entry name" value="PGP-like_dom2"/>
</dbReference>
<dbReference type="OrthoDB" id="5504491at2"/>
<comment type="function">
    <text evidence="8">Involved in phosphonate degradation.</text>
</comment>
<dbReference type="EMBL" id="FQXS01000001">
    <property type="protein sequence ID" value="SHH40200.1"/>
    <property type="molecule type" value="Genomic_DNA"/>
</dbReference>
<dbReference type="SFLD" id="SFLDS00003">
    <property type="entry name" value="Haloacid_Dehalogenase"/>
    <property type="match status" value="1"/>
</dbReference>
<dbReference type="GO" id="GO:0006281">
    <property type="term" value="P:DNA repair"/>
    <property type="evidence" value="ECO:0007669"/>
    <property type="project" value="TreeGrafter"/>
</dbReference>
<dbReference type="STRING" id="1121409.SAMN02745124_00460"/>
<accession>A0A1M5SNZ3</accession>
<dbReference type="GO" id="GO:0046872">
    <property type="term" value="F:metal ion binding"/>
    <property type="evidence" value="ECO:0007669"/>
    <property type="project" value="UniProtKB-KW"/>
</dbReference>
<dbReference type="Gene3D" id="1.10.150.240">
    <property type="entry name" value="Putative phosphatase, domain 2"/>
    <property type="match status" value="1"/>
</dbReference>
<keyword evidence="4 10" id="KW-0378">Hydrolase</keyword>
<protein>
    <recommendedName>
        <fullName evidence="9">phosphonoacetaldehyde hydrolase</fullName>
        <ecNumber evidence="9">3.11.1.1</ecNumber>
    </recommendedName>
</protein>
<evidence type="ECO:0000256" key="4">
    <source>
        <dbReference type="ARBA" id="ARBA00022801"/>
    </source>
</evidence>
<evidence type="ECO:0000256" key="5">
    <source>
        <dbReference type="ARBA" id="ARBA00022842"/>
    </source>
</evidence>
<gene>
    <name evidence="10" type="ORF">SAMN02745124_00460</name>
</gene>
<dbReference type="GO" id="GO:0005829">
    <property type="term" value="C:cytosol"/>
    <property type="evidence" value="ECO:0007669"/>
    <property type="project" value="TreeGrafter"/>
</dbReference>
<dbReference type="PANTHER" id="PTHR43434">
    <property type="entry name" value="PHOSPHOGLYCOLATE PHOSPHATASE"/>
    <property type="match status" value="1"/>
</dbReference>
<keyword evidence="6" id="KW-0704">Schiff base</keyword>
<evidence type="ECO:0000313" key="11">
    <source>
        <dbReference type="Proteomes" id="UP000184139"/>
    </source>
</evidence>
<dbReference type="Pfam" id="PF00702">
    <property type="entry name" value="Hydrolase"/>
    <property type="match status" value="1"/>
</dbReference>
<dbReference type="EC" id="3.11.1.1" evidence="9"/>
<comment type="catalytic activity">
    <reaction evidence="7">
        <text>phosphonoacetaldehyde + H2O = acetaldehyde + phosphate + H(+)</text>
        <dbReference type="Rhea" id="RHEA:18905"/>
        <dbReference type="ChEBI" id="CHEBI:15343"/>
        <dbReference type="ChEBI" id="CHEBI:15377"/>
        <dbReference type="ChEBI" id="CHEBI:15378"/>
        <dbReference type="ChEBI" id="CHEBI:43474"/>
        <dbReference type="ChEBI" id="CHEBI:58383"/>
        <dbReference type="EC" id="3.11.1.1"/>
    </reaction>
</comment>
<dbReference type="InterPro" id="IPR023214">
    <property type="entry name" value="HAD_sf"/>
</dbReference>
<dbReference type="InterPro" id="IPR050155">
    <property type="entry name" value="HAD-like_hydrolase_sf"/>
</dbReference>
<proteinExistence type="inferred from homology"/>
<dbReference type="InterPro" id="IPR006323">
    <property type="entry name" value="Phosphonoacetald_hydro"/>
</dbReference>
<sequence length="277" mass="29534">MKAHATAGQAVAGVGLVIFDWAGTTVDHGCRAPAAAFVQGFKDYGVSISMAEARGPMGLEKRDHIAALAAIDRVADAWRSVHGRAITDADIDGLYHAFVPLLSETLREYSAVIDGVADAVRELRERGLKIGASTGYFQEAADIVEKTAAEQGYVPDVSISASAVPAGRPAPWMIYRLMERLHVYPPRRVVNVGDTVVDMEASANAGVWAIGVSRTGNLCGLSQPEFARLKDEDGVNLVAAARRSLLAAGAHYVVESVAELQPVIDAVDDRLRRGEFP</sequence>
<evidence type="ECO:0000256" key="7">
    <source>
        <dbReference type="ARBA" id="ARBA00052005"/>
    </source>
</evidence>
<evidence type="ECO:0000256" key="1">
    <source>
        <dbReference type="ARBA" id="ARBA00001946"/>
    </source>
</evidence>
<reference evidence="10 11" key="1">
    <citation type="submission" date="2016-11" db="EMBL/GenBank/DDBJ databases">
        <authorList>
            <person name="Jaros S."/>
            <person name="Januszkiewicz K."/>
            <person name="Wedrychowicz H."/>
        </authorList>
    </citation>
    <scope>NUCLEOTIDE SEQUENCE [LARGE SCALE GENOMIC DNA]</scope>
    <source>
        <strain evidence="10 11">DSM 9705</strain>
    </source>
</reference>
<dbReference type="GO" id="GO:0050194">
    <property type="term" value="F:phosphonoacetaldehyde hydrolase activity"/>
    <property type="evidence" value="ECO:0007669"/>
    <property type="project" value="UniProtKB-EC"/>
</dbReference>
<dbReference type="GO" id="GO:0008967">
    <property type="term" value="F:phosphoglycolate phosphatase activity"/>
    <property type="evidence" value="ECO:0007669"/>
    <property type="project" value="TreeGrafter"/>
</dbReference>